<dbReference type="GO" id="GO:0006623">
    <property type="term" value="P:protein targeting to vacuole"/>
    <property type="evidence" value="ECO:0007669"/>
    <property type="project" value="TreeGrafter"/>
</dbReference>
<evidence type="ECO:0000256" key="1">
    <source>
        <dbReference type="ARBA" id="ARBA00004370"/>
    </source>
</evidence>
<evidence type="ECO:0000256" key="13">
    <source>
        <dbReference type="PROSITE-ProRule" id="PRU00175"/>
    </source>
</evidence>
<dbReference type="GO" id="GO:0005794">
    <property type="term" value="C:Golgi apparatus"/>
    <property type="evidence" value="ECO:0007669"/>
    <property type="project" value="TreeGrafter"/>
</dbReference>
<dbReference type="InterPro" id="IPR017907">
    <property type="entry name" value="Znf_RING_CS"/>
</dbReference>
<keyword evidence="5" id="KW-0677">Repeat</keyword>
<sequence length="4245" mass="480624">MAWMNGILFLLLVLLGSGGGRVNGADIPVTRTGFDALPKRFFYFKGSESILWYDESQKDVWLSDNGGKSWDLAKGIEPRKAVAAYEHPTDGEKAYVFTEGTTHYYTTDRGQSWNKFETDIPPSTNQIVAFHAERTSYIIYMGRKCTRSGPWMGQTCHDEAFYTTDNFQSTHPLLTHIQSCMWSASTREFDGAPAQQVICLEWPKKEDDFKNPDNLRLVVSDDYFGQKDIVDFGKGEPVSGVIGLGGIDRWVIAARKAPNSPDMALFITENGKVWHEAVLPQNSQVNHEAFTILESSHESLIMDVTNPASSYGTLHLSNSNGTFFSKALEWTNRNEFGFVDFERIQGVEGIMLANVVDNPQDDVSKKRIRTKISFDEGRRWQFLNDVRTREGEKYKCETEVCSLSLHSVTDDRNIGAIFSASGAPGIVMGVGSVGDHLKDHQDCDTFLSTDGGITWRMVLEGPHKHEFADMGGIIVAAKDSNAHGTSKISWSADMGKTWEEIDLGFALRTRMVTTDPRSTSRSILVAGIADNLPEAGNSLYQVVHLDFTKLFDRQCQHKDQEGDDNDFEKWYARDITEGKDCLMGHEQAFWRKKADARCYVGHEFGFPKVETSDCPCVRQDYECDYNFVEENGECKQVGPDLIGVGQCKNSEGTYLGSNGLRLIPGNTCDQEKGLKLDEPVEKKCSDLKLPAPDDDNHPSEPNKPTEPGDDNISGNVFTPGGEISRFLYFKNSRVILLMTSKHQLWISETEGITWKRVLEDRGDVHNFWMHEFDDDRAYVLAGEELWATQDQGQNWFQMLLPAKPNTQSDLVLDWHPTENNWLLFFGESRDGGPHVDVYVSWDHTSNLKWELVDTWVTKCIFGRDTSFVDTNKDSVFCSARAQKSNEAKDNQLELYVTNDWGNYKTKIMDNVVEFFIVENFMAVAREVDNELRLHVSQNGRDFKEAQFPPFSLVTRGNTFTILQSNTKSVMLNVFQSIDYGREYGALFKSDDTGVYYHLSLNYTNGDGQGTVDFEKMQGIQGVALANQVINSYNLHKEDKKIRTHISWDDGNDWQPIDAPAGSDCVHERDCYLNLHSRTDIHGPGAIYSATGSPGLAMGVGNIGSSLTPYEKGNTYLTRDGGHTWTLVRRGEHLFEFGDQGSLLAMVTDEEATDELLYSWDQGETWQSYRFVKDSKIRVNALTTDPKSSSLQFLIVGVTPRDATHQAQDVVISVDFSKSGKRACKKVKGDDEKNDFEAWVPKDEDGDDICVLGQKISYWRRKKDRICMIGDEGGEPEVLQSTCACRRNDFECDFGFWRDWEGKCVLHERHPDRPKGCKPGSKFKGRSGYKKNPNSVCEGGENLEGEKEWDCEATAGVEHTKHEFEDEVTDYIYFDGSDVIFLRTADGKLYRSDNDGYSMQEVMPGTHFDSIVQNPFFPEQAYFLTDGEKHYYTKNHGADIEKFDAPAKPERELGEHRVLSFHAEEPDWLIYMGQEGCDAIFKTDCRLKAYYSQNGGATWESLSEYVYSCSWGSWAYLKSEDKNTIFCLQHRNGSGNQRQIDSGPKQLLISTDHFESQHVLFDAIVGMAVFEKYMIVAEVAENALRLQISLNGLDFAQAQFPPDLEIRTDSFTLMESVTSVWLHVTTNAKPRSEYGIIFRSNSNGTYYVVTLEDVNRNSKGIADFEKMQGIEGIAVANQVINPSQANIGETKKLRSKITWDDGGSWHDIPKPDRDVDGKRFDCSDCSLHFHSYSERRNPRDLFSASSAVGLMVGVGNVGSSLSDYNDGNVYLTRDAGKTWKEVHKDAHLWEFGDQGSILVIVNDEVPVDTLSYSTDEGNTWTDYKFADEDHKVRVSDIISHPNGLGRNFLLLAKERGSSRNVVYHINFSGLYKRKCVLDPQLPDSDDFELWSPADTRGDQCLFGRETKYYRKNLDAACYIGDRLPQPHEVVRNCTCTRQDFECAFNYIRNSDGHCVLAPNASPPKTLTCEDGVDFYYEPTPYRKLPISSCEGGAALDEGKKVWCPGRGISSGAWAAYIILPFAAAALVFWYLWNHRNPRLGPIRLGDGAAATSDSLQSTLAIATELWVRGLGCPITRLKSSLQEFEDCFKAFTTPSKSVGSVSEECASQQTFAYDAMTGHLIVPSLNSSRHTNESIQEVSAVFVAQEPHSSMEHNYDLRITQASAGLRILHNFDSNATFLEYLMYTLRREPAPSLQEYYEDMVDSDYKSKIRRDEDRRVVSMMVFKKGSKVQSKSVSGANSLVWPDEAYLYVAEPFMPNPLSTVDAPGDEESEAAQMVNPSTHGLHRNDASVCEDSEKSKQTPCMRVFAVPDNEPLIVNHLVLQYSRCFESLHVHFPSLMRKFWTGSLSPILINSICAMYALHTYVTHRAEAPPTDNNTISDQAHRTWEFGHRVEQHFLRKTRVFLEDAFDVPHIDTVSALLNLSHCYLKYTRGDTPDYTAYVNAGASDMISKRTDKSRLYLSMAVAMIRSLCVYDQHGRMVDINLEDTADTFEREDAHRLFWSVVTMDAALNADPYKDSAWTILNDCFDDRVRIPSPTVMPDEGEEASMAIARFWYARRIGRDGFAMHRRIAIDLFQRISTAAGGMWGTEITQLVDMIIQELDDYDKVRPPMLRSWPNRKYERPECLIHVVLTDLDMMMKKMMLLQGYFGESDDLLKELTSKMYSTHTRIKRAQKSTSANTSSTSNTNLDISSSTTKTTDLSRTDADATFPTFLKKKLYWGAMPEQPIPSHSACHANRIQGSISEQDIKNAVAQGRFIDIALQICFDVAQHFSELDRLLRTRGTHSVDSANSGQAVAVAPESRKRKQRSDEEITADGRAVSAKGGRDALLSASLGTVCFRTLLDSKKWQGRLAQEGCMDVDLGDHVGAYVDTETSGNGDGLAQILLGDGKENFVTITNARSAVQGNECPGADVSDPFTASRLVMAIATLLSSTWLQTSRIHIAVRKLETVASAPRPSRSRPTHELQCSFSLYLSSINSKLGDARSRSWLSLLSILFHGQMDDDSLPDDKRNLPNFGEFYDLLQPPVSPHQTPDAQPVGLLPTLLPFQTQAVAWMLQRENKMLSESGALIEQAPRTFPDIITALWRHIDTDAGSLWVNPLLGIVTNDLSRLLQGVHTSVRGGILCEEMGLGKTVEMLGLIMLHRPSYQGREYVLHGEVHLLQSRATLIITPPAILQQWATEISKHAPGIKVIIYDGIRSAQNRHRIPTMEELADADIVLTTYTVLSFEVAYSRDPPDRSRRFEQRYVPPRSPLVKINWWRCVLDEAQMIDSPISKSAEMARLIPRVNAWAVTGTPITKDYTDLFGLFCFLDLPPIASEKKLYNRLITEQLLIPSFIRLCQATMYRNSKHAITSQLDLPKQHKEIVQVQFSKIEQAYYEQLWEQCCRDIDIEWLAECEWGRNIHLDVNDDSKSLRQVRDRIDAAKAKMRSWLHRLRQTCCHPGVGIQNQRSLGGTLRTVHEVLEAMFRQCRSRVLQLERQIANHRCRRAGMLELQRDFEGALKVFEVGLVAVRRRVQETREQLQLKVETSREVDDDIVKIEGHASSTHQNGDHDNTAADTSAGIGSSTVEAKAATEDEETDAVDSEMDEYKHSVLKKEKVDEAGDDVESITLRLHNWLEVEHKFVFYIASVYHELKNDDEETKWYKDAETIRREILAESEMKVYNMLRQLGPRFQERHVGSELDFRYSTTRGGLLSSDIIVRIDDLAEKLNAQRRIIEDWREQMIKLLLTKLVDQDADPDGEEYQESLDMQEHAAIMQEEYSKLIADRRFYLDGTWNALRLGDAVSGTTQTAPEEQSDFEKDLIKQRQLVAPKDENDEHMRMLVTELRSASSKMHATTVEIKIVDQALNWVTTELKVQTRLQKELEKEAFEFNKLYNARIDYFRQLQKLSDQVQVPESTNPEREVETLREEESNADVQLAAQLRRHRYLEHLMENAANEDADEETKICLICRETFIRGVLTYCGHMYCEPCITTWVEGHKKCPACNQPMRRGDWSKIAWELPEVKYEAQTDTHATGTQFGVQTISEDHRMAIQAVKIQPGYGAKLDTIVRHILYIKQTRGEKCVVFSQWAQVLDLLHQSLVKNGVGCVKFWDRKTQRQGLIDFHNDPNKSVFLLHARSQSSGLTLVAAHHIFMCEPLISLGLESQAINRVHRIGQTKETHVYWYICEDTIEERVHAVHERRKLESLHAKHARQSVKRKPDSDTDTGDEDATLATRKVKFEKSNSGGGEFVVDDDLELIFAPRSVQASV</sequence>
<dbReference type="Pfam" id="PF26021">
    <property type="entry name" value="Ferritin_C144_05"/>
    <property type="match status" value="1"/>
</dbReference>
<evidence type="ECO:0000256" key="4">
    <source>
        <dbReference type="ARBA" id="ARBA00022729"/>
    </source>
</evidence>
<dbReference type="Gene3D" id="2.10.70.80">
    <property type="match status" value="3"/>
</dbReference>
<feature type="region of interest" description="Disordered" evidence="14">
    <location>
        <begin position="685"/>
        <end position="715"/>
    </location>
</feature>
<dbReference type="InterPro" id="IPR050310">
    <property type="entry name" value="VPS10-sortilin"/>
</dbReference>
<evidence type="ECO:0000256" key="11">
    <source>
        <dbReference type="ARBA" id="ARBA00023136"/>
    </source>
</evidence>
<dbReference type="Gene3D" id="2.130.10.10">
    <property type="entry name" value="YVTN repeat-like/Quinoprotein amine dehydrogenase"/>
    <property type="match status" value="4"/>
</dbReference>
<feature type="region of interest" description="Disordered" evidence="14">
    <location>
        <begin position="2783"/>
        <end position="2811"/>
    </location>
</feature>
<dbReference type="InterPro" id="IPR013083">
    <property type="entry name" value="Znf_RING/FYVE/PHD"/>
</dbReference>
<dbReference type="GO" id="GO:0006896">
    <property type="term" value="P:Golgi to vacuole transport"/>
    <property type="evidence" value="ECO:0007669"/>
    <property type="project" value="TreeGrafter"/>
</dbReference>
<dbReference type="InterPro" id="IPR036278">
    <property type="entry name" value="Sialidase_sf"/>
</dbReference>
<dbReference type="PROSITE" id="PS50089">
    <property type="entry name" value="ZF_RING_2"/>
    <property type="match status" value="1"/>
</dbReference>
<keyword evidence="3" id="KW-0479">Metal-binding</keyword>
<dbReference type="InterPro" id="IPR031778">
    <property type="entry name" value="Sortilin_N"/>
</dbReference>
<dbReference type="SMART" id="SM00487">
    <property type="entry name" value="DEXDc"/>
    <property type="match status" value="1"/>
</dbReference>
<dbReference type="InterPro" id="IPR015943">
    <property type="entry name" value="WD40/YVTN_repeat-like_dom_sf"/>
</dbReference>
<keyword evidence="20" id="KW-1185">Reference proteome</keyword>
<dbReference type="SUPFAM" id="SSF110296">
    <property type="entry name" value="Oligoxyloglucan reducing end-specific cellobiohydrolase"/>
    <property type="match status" value="3"/>
</dbReference>
<dbReference type="CDD" id="cd12148">
    <property type="entry name" value="fungal_TF_MHR"/>
    <property type="match status" value="1"/>
</dbReference>
<evidence type="ECO:0000256" key="12">
    <source>
        <dbReference type="ARBA" id="ARBA00023180"/>
    </source>
</evidence>
<evidence type="ECO:0000259" key="17">
    <source>
        <dbReference type="PROSITE" id="PS51192"/>
    </source>
</evidence>
<keyword evidence="6" id="KW-0547">Nucleotide-binding</keyword>
<dbReference type="PANTHER" id="PTHR12106">
    <property type="entry name" value="SORTILIN RELATED"/>
    <property type="match status" value="1"/>
</dbReference>
<feature type="region of interest" description="Disordered" evidence="14">
    <location>
        <begin position="3540"/>
        <end position="3585"/>
    </location>
</feature>
<dbReference type="Pfam" id="PF00097">
    <property type="entry name" value="zf-C3HC4"/>
    <property type="match status" value="1"/>
</dbReference>
<dbReference type="PANTHER" id="PTHR12106:SF27">
    <property type="entry name" value="SORTILIN-RELATED RECEPTOR"/>
    <property type="match status" value="1"/>
</dbReference>
<evidence type="ECO:0000259" key="16">
    <source>
        <dbReference type="PROSITE" id="PS50089"/>
    </source>
</evidence>
<evidence type="ECO:0000256" key="14">
    <source>
        <dbReference type="SAM" id="MobiDB-lite"/>
    </source>
</evidence>
<dbReference type="FunFam" id="3.30.60.270:FF:000005">
    <property type="entry name" value="Sortilin"/>
    <property type="match status" value="1"/>
</dbReference>
<dbReference type="InterPro" id="IPR038718">
    <property type="entry name" value="SNF2-like_sf"/>
</dbReference>
<dbReference type="Pfam" id="PF00176">
    <property type="entry name" value="SNF2-rel_dom"/>
    <property type="match status" value="1"/>
</dbReference>
<dbReference type="SUPFAM" id="SSF57850">
    <property type="entry name" value="RING/U-box"/>
    <property type="match status" value="1"/>
</dbReference>
<dbReference type="Gene3D" id="3.30.60.270">
    <property type="match status" value="3"/>
</dbReference>
<keyword evidence="7 13" id="KW-0863">Zinc-finger</keyword>
<feature type="chain" id="PRO_5012785865" description="Vacuolar protein sorting/targeting protein 10" evidence="15">
    <location>
        <begin position="25"/>
        <end position="4245"/>
    </location>
</feature>
<keyword evidence="10" id="KW-0067">ATP-binding</keyword>
<feature type="region of interest" description="Disordered" evidence="14">
    <location>
        <begin position="4184"/>
        <end position="4207"/>
    </location>
</feature>
<evidence type="ECO:0000313" key="20">
    <source>
        <dbReference type="Proteomes" id="UP000242875"/>
    </source>
</evidence>
<keyword evidence="9" id="KW-0862">Zinc</keyword>
<dbReference type="CDD" id="cd15482">
    <property type="entry name" value="Sialidase_non-viral"/>
    <property type="match status" value="2"/>
</dbReference>
<dbReference type="Proteomes" id="UP000242875">
    <property type="component" value="Unassembled WGS sequence"/>
</dbReference>
<dbReference type="InterPro" id="IPR001650">
    <property type="entry name" value="Helicase_C-like"/>
</dbReference>
<dbReference type="PROSITE" id="PS51194">
    <property type="entry name" value="HELICASE_CTER"/>
    <property type="match status" value="1"/>
</dbReference>
<dbReference type="PROSITE" id="PS51192">
    <property type="entry name" value="HELICASE_ATP_BIND_1"/>
    <property type="match status" value="1"/>
</dbReference>
<evidence type="ECO:0000256" key="3">
    <source>
        <dbReference type="ARBA" id="ARBA00022723"/>
    </source>
</evidence>
<dbReference type="CDD" id="cd16449">
    <property type="entry name" value="RING-HC"/>
    <property type="match status" value="1"/>
</dbReference>
<dbReference type="Gene3D" id="3.30.40.10">
    <property type="entry name" value="Zinc/RING finger domain, C3HC4 (zinc finger)"/>
    <property type="match status" value="1"/>
</dbReference>
<accession>A0A261Y0L5</accession>
<feature type="domain" description="Helicase ATP-binding" evidence="17">
    <location>
        <begin position="3111"/>
        <end position="3311"/>
    </location>
</feature>
<evidence type="ECO:0008006" key="21">
    <source>
        <dbReference type="Google" id="ProtNLM"/>
    </source>
</evidence>
<proteinExistence type="inferred from homology"/>
<dbReference type="InterPro" id="IPR000330">
    <property type="entry name" value="SNF2_N"/>
</dbReference>
<comment type="similarity">
    <text evidence="2">Belongs to the VPS10-related sortilin family.</text>
</comment>
<dbReference type="GO" id="GO:0016020">
    <property type="term" value="C:membrane"/>
    <property type="evidence" value="ECO:0007669"/>
    <property type="project" value="UniProtKB-SubCell"/>
</dbReference>
<keyword evidence="4 15" id="KW-0732">Signal</keyword>
<comment type="subcellular location">
    <subcellularLocation>
        <location evidence="1">Membrane</location>
    </subcellularLocation>
</comment>
<dbReference type="SUPFAM" id="SSF50939">
    <property type="entry name" value="Sialidases"/>
    <property type="match status" value="1"/>
</dbReference>
<dbReference type="GO" id="GO:0005524">
    <property type="term" value="F:ATP binding"/>
    <property type="evidence" value="ECO:0007669"/>
    <property type="project" value="InterPro"/>
</dbReference>
<dbReference type="Gene3D" id="3.40.50.300">
    <property type="entry name" value="P-loop containing nucleotide triphosphate hydrolases"/>
    <property type="match status" value="1"/>
</dbReference>
<name>A0A261Y0L5_9FUNG</name>
<evidence type="ECO:0000259" key="18">
    <source>
        <dbReference type="PROSITE" id="PS51194"/>
    </source>
</evidence>
<dbReference type="Pfam" id="PF15901">
    <property type="entry name" value="Sortilin_C"/>
    <property type="match status" value="3"/>
</dbReference>
<dbReference type="InterPro" id="IPR001841">
    <property type="entry name" value="Znf_RING"/>
</dbReference>
<dbReference type="Pfam" id="PF15902">
    <property type="entry name" value="Sortilin-Vps10"/>
    <property type="match status" value="3"/>
</dbReference>
<evidence type="ECO:0000256" key="15">
    <source>
        <dbReference type="SAM" id="SignalP"/>
    </source>
</evidence>
<evidence type="ECO:0000256" key="7">
    <source>
        <dbReference type="ARBA" id="ARBA00022771"/>
    </source>
</evidence>
<dbReference type="SUPFAM" id="SSF52540">
    <property type="entry name" value="P-loop containing nucleoside triphosphate hydrolases"/>
    <property type="match status" value="2"/>
</dbReference>
<dbReference type="CDD" id="cd18793">
    <property type="entry name" value="SF2_C_SNF"/>
    <property type="match status" value="1"/>
</dbReference>
<keyword evidence="11" id="KW-0472">Membrane</keyword>
<feature type="compositionally biased region" description="Low complexity" evidence="14">
    <location>
        <begin position="2675"/>
        <end position="2695"/>
    </location>
</feature>
<dbReference type="SMART" id="SM00602">
    <property type="entry name" value="VPS10"/>
    <property type="match status" value="3"/>
</dbReference>
<feature type="domain" description="Helicase C-terminal" evidence="18">
    <location>
        <begin position="4044"/>
        <end position="4203"/>
    </location>
</feature>
<dbReference type="EMBL" id="MVBO01000051">
    <property type="protein sequence ID" value="OZJ04165.1"/>
    <property type="molecule type" value="Genomic_DNA"/>
</dbReference>
<evidence type="ECO:0000256" key="10">
    <source>
        <dbReference type="ARBA" id="ARBA00022840"/>
    </source>
</evidence>
<dbReference type="PROSITE" id="PS00518">
    <property type="entry name" value="ZF_RING_1"/>
    <property type="match status" value="1"/>
</dbReference>
<dbReference type="GO" id="GO:0006895">
    <property type="term" value="P:Golgi to endosome transport"/>
    <property type="evidence" value="ECO:0007669"/>
    <property type="project" value="TreeGrafter"/>
</dbReference>
<gene>
    <name evidence="19" type="ORF">BZG36_03117</name>
</gene>
<reference evidence="19 20" key="1">
    <citation type="journal article" date="2017" name="Mycologia">
        <title>Bifiguratus adelaidae, gen. et sp. nov., a new member of Mucoromycotina in endophytic and soil-dwelling habitats.</title>
        <authorList>
            <person name="Torres-Cruz T.J."/>
            <person name="Billingsley Tobias T.L."/>
            <person name="Almatruk M."/>
            <person name="Hesse C."/>
            <person name="Kuske C.R."/>
            <person name="Desiro A."/>
            <person name="Benucci G.M."/>
            <person name="Bonito G."/>
            <person name="Stajich J.E."/>
            <person name="Dunlap C."/>
            <person name="Arnold A.E."/>
            <person name="Porras-Alfaro A."/>
        </authorList>
    </citation>
    <scope>NUCLEOTIDE SEQUENCE [LARGE SCALE GENOMIC DNA]</scope>
    <source>
        <strain evidence="19 20">AZ0501</strain>
    </source>
</reference>
<dbReference type="GO" id="GO:0005829">
    <property type="term" value="C:cytosol"/>
    <property type="evidence" value="ECO:0007669"/>
    <property type="project" value="GOC"/>
</dbReference>
<keyword evidence="12" id="KW-0325">Glycoprotein</keyword>
<feature type="region of interest" description="Disordered" evidence="14">
    <location>
        <begin position="2669"/>
        <end position="2699"/>
    </location>
</feature>
<dbReference type="InterPro" id="IPR049730">
    <property type="entry name" value="SNF2/RAD54-like_C"/>
</dbReference>
<organism evidence="19 20">
    <name type="scientific">Bifiguratus adelaidae</name>
    <dbReference type="NCBI Taxonomy" id="1938954"/>
    <lineage>
        <taxon>Eukaryota</taxon>
        <taxon>Fungi</taxon>
        <taxon>Fungi incertae sedis</taxon>
        <taxon>Mucoromycota</taxon>
        <taxon>Mucoromycotina</taxon>
        <taxon>Endogonomycetes</taxon>
        <taxon>Endogonales</taxon>
        <taxon>Endogonales incertae sedis</taxon>
        <taxon>Bifiguratus</taxon>
    </lineage>
</organism>
<dbReference type="InterPro" id="IPR031777">
    <property type="entry name" value="Sortilin_C"/>
</dbReference>
<feature type="compositionally biased region" description="Polar residues" evidence="14">
    <location>
        <begin position="2783"/>
        <end position="2793"/>
    </location>
</feature>
<dbReference type="OrthoDB" id="443634at2759"/>
<dbReference type="InterPro" id="IPR014001">
    <property type="entry name" value="Helicase_ATP-bd"/>
</dbReference>
<dbReference type="InterPro" id="IPR006581">
    <property type="entry name" value="VPS10"/>
</dbReference>
<dbReference type="CDD" id="cd18070">
    <property type="entry name" value="DEXQc_SHPRH"/>
    <property type="match status" value="1"/>
</dbReference>
<protein>
    <recommendedName>
        <fullName evidence="21">Vacuolar protein sorting/targeting protein 10</fullName>
    </recommendedName>
</protein>
<keyword evidence="8" id="KW-0378">Hydrolase</keyword>
<evidence type="ECO:0000256" key="9">
    <source>
        <dbReference type="ARBA" id="ARBA00022833"/>
    </source>
</evidence>
<dbReference type="Pfam" id="PF00271">
    <property type="entry name" value="Helicase_C"/>
    <property type="match status" value="1"/>
</dbReference>
<evidence type="ECO:0000256" key="2">
    <source>
        <dbReference type="ARBA" id="ARBA00008251"/>
    </source>
</evidence>
<dbReference type="GO" id="GO:0008270">
    <property type="term" value="F:zinc ion binding"/>
    <property type="evidence" value="ECO:0007669"/>
    <property type="project" value="UniProtKB-KW"/>
</dbReference>
<evidence type="ECO:0000313" key="19">
    <source>
        <dbReference type="EMBL" id="OZJ04165.1"/>
    </source>
</evidence>
<evidence type="ECO:0000256" key="6">
    <source>
        <dbReference type="ARBA" id="ARBA00022741"/>
    </source>
</evidence>
<feature type="compositionally biased region" description="Acidic residues" evidence="14">
    <location>
        <begin position="3573"/>
        <end position="3584"/>
    </location>
</feature>
<dbReference type="InterPro" id="IPR059033">
    <property type="entry name" value="C144_05_dom"/>
</dbReference>
<dbReference type="GO" id="GO:0016787">
    <property type="term" value="F:hydrolase activity"/>
    <property type="evidence" value="ECO:0007669"/>
    <property type="project" value="UniProtKB-KW"/>
</dbReference>
<evidence type="ECO:0000256" key="5">
    <source>
        <dbReference type="ARBA" id="ARBA00022737"/>
    </source>
</evidence>
<dbReference type="SMART" id="SM00184">
    <property type="entry name" value="RING"/>
    <property type="match status" value="1"/>
</dbReference>
<dbReference type="InterPro" id="IPR027417">
    <property type="entry name" value="P-loop_NTPase"/>
</dbReference>
<dbReference type="Gene3D" id="3.40.50.10810">
    <property type="entry name" value="Tandem AAA-ATPase domain"/>
    <property type="match status" value="1"/>
</dbReference>
<feature type="domain" description="RING-type" evidence="16">
    <location>
        <begin position="3945"/>
        <end position="3983"/>
    </location>
</feature>
<feature type="signal peptide" evidence="15">
    <location>
        <begin position="1"/>
        <end position="24"/>
    </location>
</feature>
<comment type="caution">
    <text evidence="19">The sequence shown here is derived from an EMBL/GenBank/DDBJ whole genome shotgun (WGS) entry which is preliminary data.</text>
</comment>
<dbReference type="InterPro" id="IPR018957">
    <property type="entry name" value="Znf_C3HC4_RING-type"/>
</dbReference>
<feature type="compositionally biased region" description="Polar residues" evidence="14">
    <location>
        <begin position="3554"/>
        <end position="3564"/>
    </location>
</feature>
<evidence type="ECO:0000256" key="8">
    <source>
        <dbReference type="ARBA" id="ARBA00022801"/>
    </source>
</evidence>